<name>A0A345Z2W8_9MOLU</name>
<feature type="transmembrane region" description="Helical" evidence="1">
    <location>
        <begin position="163"/>
        <end position="182"/>
    </location>
</feature>
<keyword evidence="1" id="KW-1133">Transmembrane helix</keyword>
<dbReference type="RefSeq" id="WP_115557868.1">
    <property type="nucleotide sequence ID" value="NZ_CP031376.1"/>
</dbReference>
<evidence type="ECO:0000313" key="2">
    <source>
        <dbReference type="EMBL" id="AXK50947.1"/>
    </source>
</evidence>
<keyword evidence="3" id="KW-1185">Reference proteome</keyword>
<keyword evidence="1" id="KW-0472">Membrane</keyword>
<organism evidence="2 3">
    <name type="scientific">Spiroplasma alleghenense</name>
    <dbReference type="NCBI Taxonomy" id="216931"/>
    <lineage>
        <taxon>Bacteria</taxon>
        <taxon>Bacillati</taxon>
        <taxon>Mycoplasmatota</taxon>
        <taxon>Mollicutes</taxon>
        <taxon>Entomoplasmatales</taxon>
        <taxon>Spiroplasmataceae</taxon>
        <taxon>Spiroplasma</taxon>
    </lineage>
</organism>
<proteinExistence type="predicted"/>
<protein>
    <submittedName>
        <fullName evidence="2">Uncharacterized protein</fullName>
    </submittedName>
</protein>
<evidence type="ECO:0000256" key="1">
    <source>
        <dbReference type="SAM" id="Phobius"/>
    </source>
</evidence>
<gene>
    <name evidence="2" type="ORF">SALLE_v1c02710</name>
</gene>
<sequence length="338" mass="40132">MGKKNKNNTLTNDVVYEKFLNKYFPEKKDQKLFKDHKSLVFGKRMKKPIWEFIFLSISSLFVLTIGILYFVKSESLSKIIKNDYVFLFISLTMTVLILLRIGNITIANYRINESFISDYWTKKYCKMENIAYNEFRGNKVYDLIFLDLMDKIDHKKFPNLRRMLYSCFYIYFIFIIQILVLANMTFDEEGTKSVIEIVIPTIDSLLVIYISKEYVKTLAQFYRDHEYKLIEYINFFDLNNSIIDELTVIINSDPKTHQKALLNFANSLGKLRRFELYVDLSNILKIMIDNNFIGDLDLRALKYYLFITNLALGKILVNQDDRSENTYIMKLFIDEAIK</sequence>
<reference evidence="2 3" key="1">
    <citation type="submission" date="2018-07" db="EMBL/GenBank/DDBJ databases">
        <title>Complete genome sequence of Spiroplasma alleghenense PLHS-1 (ATCC 51752).</title>
        <authorList>
            <person name="Chou L."/>
            <person name="Lee T.-Y."/>
            <person name="Tsai Y.-M."/>
            <person name="Kuo C.-H."/>
        </authorList>
    </citation>
    <scope>NUCLEOTIDE SEQUENCE [LARGE SCALE GENOMIC DNA]</scope>
    <source>
        <strain evidence="2 3">PLHS-1</strain>
    </source>
</reference>
<dbReference type="Proteomes" id="UP000254792">
    <property type="component" value="Chromosome"/>
</dbReference>
<keyword evidence="1" id="KW-0812">Transmembrane</keyword>
<evidence type="ECO:0000313" key="3">
    <source>
        <dbReference type="Proteomes" id="UP000254792"/>
    </source>
</evidence>
<feature type="transmembrane region" description="Helical" evidence="1">
    <location>
        <begin position="84"/>
        <end position="102"/>
    </location>
</feature>
<accession>A0A345Z2W8</accession>
<dbReference type="AlphaFoldDB" id="A0A345Z2W8"/>
<dbReference type="EMBL" id="CP031376">
    <property type="protein sequence ID" value="AXK50947.1"/>
    <property type="molecule type" value="Genomic_DNA"/>
</dbReference>
<dbReference type="OrthoDB" id="9819497at2"/>
<dbReference type="KEGG" id="salx:SALLE_v1c02710"/>
<feature type="transmembrane region" description="Helical" evidence="1">
    <location>
        <begin position="52"/>
        <end position="72"/>
    </location>
</feature>